<sequence length="72" mass="7639">MDPPPDGATSVSSELHKEDKPSLSEDNVESDRDHPTSPDGATVSGDPGEMSGTESQQGEELGEIEEEITIQE</sequence>
<feature type="non-terminal residue" evidence="2">
    <location>
        <position position="1"/>
    </location>
</feature>
<feature type="compositionally biased region" description="Basic and acidic residues" evidence="1">
    <location>
        <begin position="14"/>
        <end position="36"/>
    </location>
</feature>
<proteinExistence type="predicted"/>
<evidence type="ECO:0000256" key="1">
    <source>
        <dbReference type="SAM" id="MobiDB-lite"/>
    </source>
</evidence>
<dbReference type="Proteomes" id="UP001208570">
    <property type="component" value="Unassembled WGS sequence"/>
</dbReference>
<reference evidence="2" key="1">
    <citation type="journal article" date="2023" name="Mol. Biol. Evol.">
        <title>Third-Generation Sequencing Reveals the Adaptive Role of the Epigenome in Three Deep-Sea Polychaetes.</title>
        <authorList>
            <person name="Perez M."/>
            <person name="Aroh O."/>
            <person name="Sun Y."/>
            <person name="Lan Y."/>
            <person name="Juniper S.K."/>
            <person name="Young C.R."/>
            <person name="Angers B."/>
            <person name="Qian P.Y."/>
        </authorList>
    </citation>
    <scope>NUCLEOTIDE SEQUENCE</scope>
    <source>
        <strain evidence="2">P08H-3</strain>
    </source>
</reference>
<gene>
    <name evidence="2" type="ORF">LSH36_402g03032</name>
</gene>
<keyword evidence="3" id="KW-1185">Reference proteome</keyword>
<evidence type="ECO:0000313" key="3">
    <source>
        <dbReference type="Proteomes" id="UP001208570"/>
    </source>
</evidence>
<comment type="caution">
    <text evidence="2">The sequence shown here is derived from an EMBL/GenBank/DDBJ whole genome shotgun (WGS) entry which is preliminary data.</text>
</comment>
<name>A0AAD9MYU8_9ANNE</name>
<feature type="compositionally biased region" description="Acidic residues" evidence="1">
    <location>
        <begin position="60"/>
        <end position="72"/>
    </location>
</feature>
<protein>
    <submittedName>
        <fullName evidence="2">Uncharacterized protein</fullName>
    </submittedName>
</protein>
<organism evidence="2 3">
    <name type="scientific">Paralvinella palmiformis</name>
    <dbReference type="NCBI Taxonomy" id="53620"/>
    <lineage>
        <taxon>Eukaryota</taxon>
        <taxon>Metazoa</taxon>
        <taxon>Spiralia</taxon>
        <taxon>Lophotrochozoa</taxon>
        <taxon>Annelida</taxon>
        <taxon>Polychaeta</taxon>
        <taxon>Sedentaria</taxon>
        <taxon>Canalipalpata</taxon>
        <taxon>Terebellida</taxon>
        <taxon>Terebelliformia</taxon>
        <taxon>Alvinellidae</taxon>
        <taxon>Paralvinella</taxon>
    </lineage>
</organism>
<feature type="region of interest" description="Disordered" evidence="1">
    <location>
        <begin position="1"/>
        <end position="72"/>
    </location>
</feature>
<dbReference type="AlphaFoldDB" id="A0AAD9MYU8"/>
<accession>A0AAD9MYU8</accession>
<dbReference type="EMBL" id="JAODUP010000402">
    <property type="protein sequence ID" value="KAK2150520.1"/>
    <property type="molecule type" value="Genomic_DNA"/>
</dbReference>
<evidence type="ECO:0000313" key="2">
    <source>
        <dbReference type="EMBL" id="KAK2150520.1"/>
    </source>
</evidence>